<dbReference type="PANTHER" id="PTHR45586">
    <property type="entry name" value="TPR REPEAT-CONTAINING PROTEIN PA4667"/>
    <property type="match status" value="1"/>
</dbReference>
<accession>A0A6G0XEV1</accession>
<evidence type="ECO:0000313" key="4">
    <source>
        <dbReference type="Proteomes" id="UP000481153"/>
    </source>
</evidence>
<evidence type="ECO:0000256" key="2">
    <source>
        <dbReference type="ARBA" id="ARBA00022803"/>
    </source>
</evidence>
<sequence length="712" mass="79421">MKLYMHFKPPPAYAEWTFVSKTTVVYVKEAVALFVGAYNTKFHAKLSSDSLDVHLQSTNQSLNKDKKLSRLLFDDTCELILTLRPSPPPASQTSHTIDTILALADKHKEKQAWRSARALWETILNELDPSNIAALQGMADLYMQSFQWVKAKQTINRMLSLVEATKQSSVAAPQHLLQRAKCELAMGHSTVAAETLQQILTPKQSLNLPLNREAKILLAEAMYKGSIASQEVAIALVREVLADSNESDLDAIALYSQIAHDRGKPAEAIQMILKVLVGRPQDKRVQAKCASFLNSPGGLEYLKQALDPSVDSTAAVYAYLATVTKDHGAMNACLACFRQAVKAAPHDTTYALNYVHALEVCAKYDEAFAFMKIFFDKNSDMAVESLSCASISYVLAEYTDLTDASGLWNDKSPPLTWKNSHVSVGSIHFGETKAIDLTPEQLDFIALVCTLVKVLFSQGYLRPLPALLALFEPVRYLYGHALHTTSIRNEHAYYCCISQLLCIPKLHIPSTLAPPQPVYVCGDSHSLATAWRSVSVHGQEHFLCPALVTGLKHWHLRKESNFYPKANFFNMVKTIPSGASVVFLFGEIDCREGILVAVEKCRYESIDEGMIRTISIFMDVLCDLVRTRGFRAYIHPIVPVLNETRHLVQLYNSHFKRLVDASSFCKWLDFYDVFLTSDNKLQPAYELDGTHLHPSYLQHLGIALEAVTSTSI</sequence>
<gene>
    <name evidence="3" type="ORF">Ae201684_005398</name>
</gene>
<dbReference type="Proteomes" id="UP000481153">
    <property type="component" value="Unassembled WGS sequence"/>
</dbReference>
<name>A0A6G0XEV1_9STRA</name>
<dbReference type="EMBL" id="VJMJ01000070">
    <property type="protein sequence ID" value="KAF0738786.1"/>
    <property type="molecule type" value="Genomic_DNA"/>
</dbReference>
<dbReference type="VEuPathDB" id="FungiDB:AeMF1_017551"/>
<keyword evidence="1" id="KW-0677">Repeat</keyword>
<organism evidence="3 4">
    <name type="scientific">Aphanomyces euteiches</name>
    <dbReference type="NCBI Taxonomy" id="100861"/>
    <lineage>
        <taxon>Eukaryota</taxon>
        <taxon>Sar</taxon>
        <taxon>Stramenopiles</taxon>
        <taxon>Oomycota</taxon>
        <taxon>Saprolegniomycetes</taxon>
        <taxon>Saprolegniales</taxon>
        <taxon>Verrucalvaceae</taxon>
        <taxon>Aphanomyces</taxon>
    </lineage>
</organism>
<evidence type="ECO:0000313" key="3">
    <source>
        <dbReference type="EMBL" id="KAF0738786.1"/>
    </source>
</evidence>
<proteinExistence type="predicted"/>
<dbReference type="AlphaFoldDB" id="A0A6G0XEV1"/>
<dbReference type="SUPFAM" id="SSF52266">
    <property type="entry name" value="SGNH hydrolase"/>
    <property type="match status" value="1"/>
</dbReference>
<dbReference type="InterPro" id="IPR051012">
    <property type="entry name" value="CellSynth/LPSAsmb/PSIAsmb"/>
</dbReference>
<evidence type="ECO:0000256" key="1">
    <source>
        <dbReference type="ARBA" id="ARBA00022737"/>
    </source>
</evidence>
<keyword evidence="2" id="KW-0802">TPR repeat</keyword>
<reference evidence="3 4" key="1">
    <citation type="submission" date="2019-07" db="EMBL/GenBank/DDBJ databases">
        <title>Genomics analysis of Aphanomyces spp. identifies a new class of oomycete effector associated with host adaptation.</title>
        <authorList>
            <person name="Gaulin E."/>
        </authorList>
    </citation>
    <scope>NUCLEOTIDE SEQUENCE [LARGE SCALE GENOMIC DNA]</scope>
    <source>
        <strain evidence="3 4">ATCC 201684</strain>
    </source>
</reference>
<dbReference type="Gene3D" id="1.25.40.10">
    <property type="entry name" value="Tetratricopeptide repeat domain"/>
    <property type="match status" value="1"/>
</dbReference>
<dbReference type="PANTHER" id="PTHR45586:SF1">
    <property type="entry name" value="LIPOPOLYSACCHARIDE ASSEMBLY PROTEIN B"/>
    <property type="match status" value="1"/>
</dbReference>
<dbReference type="InterPro" id="IPR011990">
    <property type="entry name" value="TPR-like_helical_dom_sf"/>
</dbReference>
<keyword evidence="4" id="KW-1185">Reference proteome</keyword>
<comment type="caution">
    <text evidence="3">The sequence shown here is derived from an EMBL/GenBank/DDBJ whole genome shotgun (WGS) entry which is preliminary data.</text>
</comment>
<protein>
    <submittedName>
        <fullName evidence="3">Uncharacterized protein</fullName>
    </submittedName>
</protein>
<dbReference type="SUPFAM" id="SSF48452">
    <property type="entry name" value="TPR-like"/>
    <property type="match status" value="1"/>
</dbReference>